<dbReference type="RefSeq" id="WP_157350978.1">
    <property type="nucleotide sequence ID" value="NZ_WGGT01000024.1"/>
</dbReference>
<feature type="region of interest" description="Disordered" evidence="1">
    <location>
        <begin position="102"/>
        <end position="131"/>
    </location>
</feature>
<reference evidence="2 3" key="1">
    <citation type="submission" date="2019-10" db="EMBL/GenBank/DDBJ databases">
        <title>Roseburia spp. ameliorate alcoholic fatty liver via restoration of gut barrier function.</title>
        <authorList>
            <person name="Seo B."/>
            <person name="Ko G."/>
        </authorList>
    </citation>
    <scope>NUCLEOTIDE SEQUENCE [LARGE SCALE GENOMIC DNA]</scope>
    <source>
        <strain evidence="2 3">SNUG30017</strain>
    </source>
</reference>
<name>A0A6L6XMX8_9FIRM</name>
<gene>
    <name evidence="2" type="ORF">GCK47_16000</name>
</gene>
<protein>
    <recommendedName>
        <fullName evidence="4">DUF4355 domain-containing protein</fullName>
    </recommendedName>
</protein>
<dbReference type="EMBL" id="WGGT01000024">
    <property type="protein sequence ID" value="MVQ47145.1"/>
    <property type="molecule type" value="Genomic_DNA"/>
</dbReference>
<evidence type="ECO:0008006" key="4">
    <source>
        <dbReference type="Google" id="ProtNLM"/>
    </source>
</evidence>
<dbReference type="AlphaFoldDB" id="A0A6L6XMX8"/>
<evidence type="ECO:0000313" key="2">
    <source>
        <dbReference type="EMBL" id="MVQ47145.1"/>
    </source>
</evidence>
<sequence length="131" mass="14636">MDNEKNTANGGENTGRTFTQEEVNQIVSGRLKEEREKMKREQDAAFAEREQNIKAREMRMNVLDKLKSKGLPESLADAINCSDEKSVDKSIEILTNTYKAEQGEHQRATYHPVGGTGEKPDPIRAAMGLGQ</sequence>
<evidence type="ECO:0000313" key="3">
    <source>
        <dbReference type="Proteomes" id="UP000479531"/>
    </source>
</evidence>
<feature type="region of interest" description="Disordered" evidence="1">
    <location>
        <begin position="1"/>
        <end position="24"/>
    </location>
</feature>
<evidence type="ECO:0000256" key="1">
    <source>
        <dbReference type="SAM" id="MobiDB-lite"/>
    </source>
</evidence>
<dbReference type="Proteomes" id="UP000479531">
    <property type="component" value="Unassembled WGS sequence"/>
</dbReference>
<comment type="caution">
    <text evidence="2">The sequence shown here is derived from an EMBL/GenBank/DDBJ whole genome shotgun (WGS) entry which is preliminary data.</text>
</comment>
<accession>A0A6L6XMX8</accession>
<organism evidence="2 3">
    <name type="scientific">Roseburia intestinalis</name>
    <dbReference type="NCBI Taxonomy" id="166486"/>
    <lineage>
        <taxon>Bacteria</taxon>
        <taxon>Bacillati</taxon>
        <taxon>Bacillota</taxon>
        <taxon>Clostridia</taxon>
        <taxon>Lachnospirales</taxon>
        <taxon>Lachnospiraceae</taxon>
        <taxon>Roseburia</taxon>
    </lineage>
</organism>
<proteinExistence type="predicted"/>